<gene>
    <name evidence="2" type="ORF">NPIL_145811</name>
</gene>
<dbReference type="Proteomes" id="UP000887013">
    <property type="component" value="Unassembled WGS sequence"/>
</dbReference>
<feature type="compositionally biased region" description="Basic and acidic residues" evidence="1">
    <location>
        <begin position="14"/>
        <end position="32"/>
    </location>
</feature>
<feature type="compositionally biased region" description="Polar residues" evidence="1">
    <location>
        <begin position="33"/>
        <end position="42"/>
    </location>
</feature>
<protein>
    <submittedName>
        <fullName evidence="2">Uncharacterized protein</fullName>
    </submittedName>
</protein>
<evidence type="ECO:0000313" key="2">
    <source>
        <dbReference type="EMBL" id="GFU00997.1"/>
    </source>
</evidence>
<dbReference type="AlphaFoldDB" id="A0A8X6Q1E9"/>
<dbReference type="EMBL" id="BMAW01122902">
    <property type="protein sequence ID" value="GFU00997.1"/>
    <property type="molecule type" value="Genomic_DNA"/>
</dbReference>
<organism evidence="2 3">
    <name type="scientific">Nephila pilipes</name>
    <name type="common">Giant wood spider</name>
    <name type="synonym">Nephila maculata</name>
    <dbReference type="NCBI Taxonomy" id="299642"/>
    <lineage>
        <taxon>Eukaryota</taxon>
        <taxon>Metazoa</taxon>
        <taxon>Ecdysozoa</taxon>
        <taxon>Arthropoda</taxon>
        <taxon>Chelicerata</taxon>
        <taxon>Arachnida</taxon>
        <taxon>Araneae</taxon>
        <taxon>Araneomorphae</taxon>
        <taxon>Entelegynae</taxon>
        <taxon>Araneoidea</taxon>
        <taxon>Nephilidae</taxon>
        <taxon>Nephila</taxon>
    </lineage>
</organism>
<proteinExistence type="predicted"/>
<feature type="non-terminal residue" evidence="2">
    <location>
        <position position="42"/>
    </location>
</feature>
<evidence type="ECO:0000256" key="1">
    <source>
        <dbReference type="SAM" id="MobiDB-lite"/>
    </source>
</evidence>
<feature type="region of interest" description="Disordered" evidence="1">
    <location>
        <begin position="14"/>
        <end position="42"/>
    </location>
</feature>
<accession>A0A8X6Q1E9</accession>
<sequence>MVMNVLRVRAPPRRAEELADQQEDFKSYEKKNSSLFFSTTPR</sequence>
<reference evidence="2" key="1">
    <citation type="submission" date="2020-08" db="EMBL/GenBank/DDBJ databases">
        <title>Multicomponent nature underlies the extraordinary mechanical properties of spider dragline silk.</title>
        <authorList>
            <person name="Kono N."/>
            <person name="Nakamura H."/>
            <person name="Mori M."/>
            <person name="Yoshida Y."/>
            <person name="Ohtoshi R."/>
            <person name="Malay A.D."/>
            <person name="Moran D.A.P."/>
            <person name="Tomita M."/>
            <person name="Numata K."/>
            <person name="Arakawa K."/>
        </authorList>
    </citation>
    <scope>NUCLEOTIDE SEQUENCE</scope>
</reference>
<name>A0A8X6Q1E9_NEPPI</name>
<comment type="caution">
    <text evidence="2">The sequence shown here is derived from an EMBL/GenBank/DDBJ whole genome shotgun (WGS) entry which is preliminary data.</text>
</comment>
<evidence type="ECO:0000313" key="3">
    <source>
        <dbReference type="Proteomes" id="UP000887013"/>
    </source>
</evidence>
<keyword evidence="3" id="KW-1185">Reference proteome</keyword>